<evidence type="ECO:0000256" key="1">
    <source>
        <dbReference type="SAM" id="MobiDB-lite"/>
    </source>
</evidence>
<evidence type="ECO:0000313" key="4">
    <source>
        <dbReference type="Proteomes" id="UP000314251"/>
    </source>
</evidence>
<evidence type="ECO:0000259" key="2">
    <source>
        <dbReference type="Pfam" id="PF12708"/>
    </source>
</evidence>
<sequence length="563" mass="59363">MPGISRRTLLGGAASLTAAVGVGAVTSAPARALGASSVGTADAAALWAEYAADPYRHPQIPYVGRAGAFGGARELPRPEVVASALDFGADPEGAADATPAIQAALDAAAEAGGGAVLLPAGHYRIDGLLHIGADGVVLRGEGSGATVIEATRHLTDLVGPYGSRYGGDKSSWSWGGGLIWLCPKDRWQSLTDAIRARDWPFEGWTGNVRDAFEPLTALGPATRGDWTVPVADTSGLAEGDRVLLRLSDDADHTLLAHLSGEVPGTADYDWASCTKLTSYVPHEWPCRLAAVDHDAGTVTLDRPLPLDARPEWEPQLTTLVRPLLGAGVEGLTLRCPEVPISQHLLNPGFNGVALQCAWDCWVDDVEVTHADNGFLLVAAKGCTLRRTTVSGRDSHHPYACREGSHDNLVEDFTIRAATSGSPNASLHGINVEGLSSHNVWSRGTMEMGTFDSHRGSPFANVRTEIVVNNNGAHGGDATAGPLFGARFTHWNVTVTNGRAGMIRIDELAPYSATVAISEVEEFGQIDEPDFPGELHTRLESYGTPSAADPVNLFEAQRELDPPA</sequence>
<dbReference type="SUPFAM" id="SSF51126">
    <property type="entry name" value="Pectin lyase-like"/>
    <property type="match status" value="1"/>
</dbReference>
<dbReference type="InterPro" id="IPR024535">
    <property type="entry name" value="RHGA/B-epi-like_pectate_lyase"/>
</dbReference>
<dbReference type="Proteomes" id="UP000314251">
    <property type="component" value="Unassembled WGS sequence"/>
</dbReference>
<dbReference type="InterPro" id="IPR006311">
    <property type="entry name" value="TAT_signal"/>
</dbReference>
<dbReference type="OrthoDB" id="818401at2"/>
<dbReference type="Pfam" id="PF12708">
    <property type="entry name" value="Pect-lyase_RHGA_epim"/>
    <property type="match status" value="1"/>
</dbReference>
<organism evidence="3 4">
    <name type="scientific">Streptomyces mimosae</name>
    <dbReference type="NCBI Taxonomy" id="2586635"/>
    <lineage>
        <taxon>Bacteria</taxon>
        <taxon>Bacillati</taxon>
        <taxon>Actinomycetota</taxon>
        <taxon>Actinomycetes</taxon>
        <taxon>Kitasatosporales</taxon>
        <taxon>Streptomycetaceae</taxon>
        <taxon>Streptomyces</taxon>
    </lineage>
</organism>
<evidence type="ECO:0000313" key="3">
    <source>
        <dbReference type="EMBL" id="KAB8159540.1"/>
    </source>
</evidence>
<dbReference type="Gene3D" id="2.160.20.10">
    <property type="entry name" value="Single-stranded right-handed beta-helix, Pectin lyase-like"/>
    <property type="match status" value="1"/>
</dbReference>
<dbReference type="RefSeq" id="WP_139674577.1">
    <property type="nucleotide sequence ID" value="NZ_VDLY02000024.1"/>
</dbReference>
<dbReference type="InterPro" id="IPR012334">
    <property type="entry name" value="Pectin_lyas_fold"/>
</dbReference>
<comment type="caution">
    <text evidence="3">The sequence shown here is derived from an EMBL/GenBank/DDBJ whole genome shotgun (WGS) entry which is preliminary data.</text>
</comment>
<dbReference type="EMBL" id="VDLY02000024">
    <property type="protein sequence ID" value="KAB8159540.1"/>
    <property type="molecule type" value="Genomic_DNA"/>
</dbReference>
<feature type="domain" description="Rhamnogalacturonase A/B/Epimerase-like pectate lyase" evidence="2">
    <location>
        <begin position="83"/>
        <end position="168"/>
    </location>
</feature>
<reference evidence="3" key="1">
    <citation type="submission" date="2019-10" db="EMBL/GenBank/DDBJ databases">
        <title>Nonomuraea sp. nov., isolated from Phyllanthus amarus.</title>
        <authorList>
            <person name="Klykleung N."/>
            <person name="Tanasupawat S."/>
        </authorList>
    </citation>
    <scope>NUCLEOTIDE SEQUENCE [LARGE SCALE GENOMIC DNA]</scope>
    <source>
        <strain evidence="3">3MP-10</strain>
    </source>
</reference>
<gene>
    <name evidence="3" type="ORF">FH607_028025</name>
</gene>
<name>A0A5N5ZW03_9ACTN</name>
<dbReference type="InterPro" id="IPR011050">
    <property type="entry name" value="Pectin_lyase_fold/virulence"/>
</dbReference>
<protein>
    <recommendedName>
        <fullName evidence="2">Rhamnogalacturonase A/B/Epimerase-like pectate lyase domain-containing protein</fullName>
    </recommendedName>
</protein>
<dbReference type="AlphaFoldDB" id="A0A5N5ZW03"/>
<feature type="region of interest" description="Disordered" evidence="1">
    <location>
        <begin position="530"/>
        <end position="563"/>
    </location>
</feature>
<dbReference type="PROSITE" id="PS51318">
    <property type="entry name" value="TAT"/>
    <property type="match status" value="1"/>
</dbReference>
<proteinExistence type="predicted"/>
<accession>A0A5N5ZW03</accession>
<keyword evidence="4" id="KW-1185">Reference proteome</keyword>